<name>A0A8S3DH76_9BILA</name>
<evidence type="ECO:0000313" key="1">
    <source>
        <dbReference type="EMBL" id="CAF4811245.1"/>
    </source>
</evidence>
<organism evidence="2 3">
    <name type="scientific">Rotaria magnacalcarata</name>
    <dbReference type="NCBI Taxonomy" id="392030"/>
    <lineage>
        <taxon>Eukaryota</taxon>
        <taxon>Metazoa</taxon>
        <taxon>Spiralia</taxon>
        <taxon>Gnathifera</taxon>
        <taxon>Rotifera</taxon>
        <taxon>Eurotatoria</taxon>
        <taxon>Bdelloidea</taxon>
        <taxon>Philodinida</taxon>
        <taxon>Philodinidae</taxon>
        <taxon>Rotaria</taxon>
    </lineage>
</organism>
<dbReference type="EMBL" id="CAJOBJ010207235">
    <property type="protein sequence ID" value="CAF5000693.1"/>
    <property type="molecule type" value="Genomic_DNA"/>
</dbReference>
<evidence type="ECO:0000313" key="3">
    <source>
        <dbReference type="Proteomes" id="UP000681720"/>
    </source>
</evidence>
<dbReference type="AlphaFoldDB" id="A0A8S3DH76"/>
<evidence type="ECO:0000313" key="2">
    <source>
        <dbReference type="EMBL" id="CAF5000693.1"/>
    </source>
</evidence>
<proteinExistence type="predicted"/>
<reference evidence="2" key="1">
    <citation type="submission" date="2021-02" db="EMBL/GenBank/DDBJ databases">
        <authorList>
            <person name="Nowell W R."/>
        </authorList>
    </citation>
    <scope>NUCLEOTIDE SEQUENCE</scope>
</reference>
<dbReference type="Proteomes" id="UP000681720">
    <property type="component" value="Unassembled WGS sequence"/>
</dbReference>
<dbReference type="EMBL" id="CAJOBJ010152178">
    <property type="protein sequence ID" value="CAF4811245.1"/>
    <property type="molecule type" value="Genomic_DNA"/>
</dbReference>
<sequence length="55" mass="6533">DNEQQIITLCLSDKNNCEPFIELTIDEILESCTPLDENKQDEEIWWIHFQGKQPK</sequence>
<accession>A0A8S3DH76</accession>
<gene>
    <name evidence="1" type="ORF">GIL414_LOCUS47591</name>
    <name evidence="2" type="ORF">GIL414_LOCUS57220</name>
</gene>
<comment type="caution">
    <text evidence="2">The sequence shown here is derived from an EMBL/GenBank/DDBJ whole genome shotgun (WGS) entry which is preliminary data.</text>
</comment>
<protein>
    <submittedName>
        <fullName evidence="2">Uncharacterized protein</fullName>
    </submittedName>
</protein>
<feature type="non-terminal residue" evidence="2">
    <location>
        <position position="1"/>
    </location>
</feature>